<dbReference type="AlphaFoldDB" id="A0A6L2KK56"/>
<accession>A0A6L2KK56</accession>
<name>A0A6L2KK56_TANCI</name>
<dbReference type="EMBL" id="BKCJ010002508">
    <property type="protein sequence ID" value="GEU49042.1"/>
    <property type="molecule type" value="Genomic_DNA"/>
</dbReference>
<dbReference type="PANTHER" id="PTHR48462:SF1">
    <property type="entry name" value="PROTEIN, PUTATIVE-RELATED"/>
    <property type="match status" value="1"/>
</dbReference>
<reference evidence="1" key="1">
    <citation type="journal article" date="2019" name="Sci. Rep.">
        <title>Draft genome of Tanacetum cinerariifolium, the natural source of mosquito coil.</title>
        <authorList>
            <person name="Yamashiro T."/>
            <person name="Shiraishi A."/>
            <person name="Satake H."/>
            <person name="Nakayama K."/>
        </authorList>
    </citation>
    <scope>NUCLEOTIDE SEQUENCE</scope>
</reference>
<comment type="caution">
    <text evidence="1">The sequence shown here is derived from an EMBL/GenBank/DDBJ whole genome shotgun (WGS) entry which is preliminary data.</text>
</comment>
<organism evidence="1">
    <name type="scientific">Tanacetum cinerariifolium</name>
    <name type="common">Dalmatian daisy</name>
    <name type="synonym">Chrysanthemum cinerariifolium</name>
    <dbReference type="NCBI Taxonomy" id="118510"/>
    <lineage>
        <taxon>Eukaryota</taxon>
        <taxon>Viridiplantae</taxon>
        <taxon>Streptophyta</taxon>
        <taxon>Embryophyta</taxon>
        <taxon>Tracheophyta</taxon>
        <taxon>Spermatophyta</taxon>
        <taxon>Magnoliopsida</taxon>
        <taxon>eudicotyledons</taxon>
        <taxon>Gunneridae</taxon>
        <taxon>Pentapetalae</taxon>
        <taxon>asterids</taxon>
        <taxon>campanulids</taxon>
        <taxon>Asterales</taxon>
        <taxon>Asteraceae</taxon>
        <taxon>Asteroideae</taxon>
        <taxon>Anthemideae</taxon>
        <taxon>Anthemidinae</taxon>
        <taxon>Tanacetum</taxon>
    </lineage>
</organism>
<dbReference type="PANTHER" id="PTHR48462">
    <property type="entry name" value="PROTEIN, PUTATIVE-RELATED"/>
    <property type="match status" value="1"/>
</dbReference>
<sequence>MEDHTSNWLRVVPISRLGQTMNGRTYQSVLCYRLGVPLFSVPKPYSACTKVFAGDIYTYHVVSCADSKEVDIGLGGGRDKPLRPADMLLYSWDRGLDVCVDLICSSPLTQTETVDFVSGHAVIEATQRNHIKSWNIRVIEITSSIDEPPEVKLKDLPPHLEYVFLEGDDKLPVIIAKDLSDEEKTALITVLKPHKKAIAWKLSDIKGINPNFYTHKILMEEDFEPTVCKEAHISIPLSKQAHFEGF</sequence>
<evidence type="ECO:0000313" key="1">
    <source>
        <dbReference type="EMBL" id="GEU49042.1"/>
    </source>
</evidence>
<protein>
    <submittedName>
        <fullName evidence="1">ABC transporter A family member 9-like</fullName>
    </submittedName>
</protein>
<gene>
    <name evidence="1" type="ORF">Tci_021020</name>
</gene>
<proteinExistence type="predicted"/>